<evidence type="ECO:0000256" key="1">
    <source>
        <dbReference type="ARBA" id="ARBA00023015"/>
    </source>
</evidence>
<dbReference type="Pfam" id="PF00392">
    <property type="entry name" value="GntR"/>
    <property type="match status" value="1"/>
</dbReference>
<evidence type="ECO:0000256" key="3">
    <source>
        <dbReference type="ARBA" id="ARBA00023163"/>
    </source>
</evidence>
<keyword evidence="3" id="KW-0804">Transcription</keyword>
<sequence length="374" mass="39870">MTGATRHGAEPGGRGGRELKFRRLADRLRREIADGVWPPGSRLPTEQELARANAASVSTVRRAVDDLVAEELVVRRQGSGTYVLAPESRPSSAARIGVIVPDTAFYYPRVLAGIEEEVTAAGARLGIVCSGYDRARELRALEEMLDSGVDGLLLVPTLIGLDHPEAYLRRLAGLRVPAVLIERRGGTPGDTTENVCTHHEAGGYDAVHHLARLGHRALGLVLRAPSPTAEPVTTGFRQAVRELDCRAVEFSAALQEWSPAAADRCLERLRAAGATAALCFGDRQAALLAAAARRAGLAVPDDLALVAYDDEIADLAEIPLTAVAPPKHQLGRTAAELLLHRLTHPDRPRRQVLLRPAITVRASCGGLPPAVPAG</sequence>
<dbReference type="InterPro" id="IPR028082">
    <property type="entry name" value="Peripla_BP_I"/>
</dbReference>
<dbReference type="InterPro" id="IPR000524">
    <property type="entry name" value="Tscrpt_reg_HTH_GntR"/>
</dbReference>
<feature type="domain" description="HTH gntR-type" evidence="4">
    <location>
        <begin position="18"/>
        <end position="86"/>
    </location>
</feature>
<dbReference type="Gene3D" id="3.40.50.2300">
    <property type="match status" value="2"/>
</dbReference>
<dbReference type="Proteomes" id="UP001278571">
    <property type="component" value="Unassembled WGS sequence"/>
</dbReference>
<gene>
    <name evidence="5" type="ORF">R2363_29675</name>
</gene>
<keyword evidence="2" id="KW-0238">DNA-binding</keyword>
<dbReference type="RefSeq" id="WP_319012510.1">
    <property type="nucleotide sequence ID" value="NZ_JAWJZF010000492.1"/>
</dbReference>
<comment type="caution">
    <text evidence="5">The sequence shown here is derived from an EMBL/GenBank/DDBJ whole genome shotgun (WGS) entry which is preliminary data.</text>
</comment>
<reference evidence="5 6" key="1">
    <citation type="submission" date="2023-10" db="EMBL/GenBank/DDBJ databases">
        <authorList>
            <person name="Wang X.X."/>
        </authorList>
    </citation>
    <scope>NUCLEOTIDE SEQUENCE [LARGE SCALE GENOMIC DNA]</scope>
    <source>
        <strain evidence="5 6">NBRC 12816</strain>
    </source>
</reference>
<organism evidence="5 6">
    <name type="scientific">Streptomyces roseolus</name>
    <dbReference type="NCBI Taxonomy" id="67358"/>
    <lineage>
        <taxon>Bacteria</taxon>
        <taxon>Bacillati</taxon>
        <taxon>Actinomycetota</taxon>
        <taxon>Actinomycetes</taxon>
        <taxon>Kitasatosporales</taxon>
        <taxon>Streptomycetaceae</taxon>
        <taxon>Streptomyces</taxon>
    </lineage>
</organism>
<dbReference type="SMART" id="SM00345">
    <property type="entry name" value="HTH_GNTR"/>
    <property type="match status" value="1"/>
</dbReference>
<dbReference type="PANTHER" id="PTHR30146:SF155">
    <property type="entry name" value="ALANINE RACEMASE"/>
    <property type="match status" value="1"/>
</dbReference>
<evidence type="ECO:0000259" key="4">
    <source>
        <dbReference type="PROSITE" id="PS50949"/>
    </source>
</evidence>
<keyword evidence="1" id="KW-0805">Transcription regulation</keyword>
<dbReference type="SUPFAM" id="SSF53822">
    <property type="entry name" value="Periplasmic binding protein-like I"/>
    <property type="match status" value="1"/>
</dbReference>
<accession>A0ABU4KEX8</accession>
<dbReference type="Gene3D" id="1.10.10.10">
    <property type="entry name" value="Winged helix-like DNA-binding domain superfamily/Winged helix DNA-binding domain"/>
    <property type="match status" value="1"/>
</dbReference>
<dbReference type="SUPFAM" id="SSF46785">
    <property type="entry name" value="Winged helix' DNA-binding domain"/>
    <property type="match status" value="1"/>
</dbReference>
<dbReference type="InterPro" id="IPR036388">
    <property type="entry name" value="WH-like_DNA-bd_sf"/>
</dbReference>
<dbReference type="InterPro" id="IPR046335">
    <property type="entry name" value="LacI/GalR-like_sensor"/>
</dbReference>
<dbReference type="Pfam" id="PF13377">
    <property type="entry name" value="Peripla_BP_3"/>
    <property type="match status" value="1"/>
</dbReference>
<proteinExistence type="predicted"/>
<dbReference type="PANTHER" id="PTHR30146">
    <property type="entry name" value="LACI-RELATED TRANSCRIPTIONAL REPRESSOR"/>
    <property type="match status" value="1"/>
</dbReference>
<protein>
    <submittedName>
        <fullName evidence="5">Substrate-binding domain-containing protein</fullName>
    </submittedName>
</protein>
<dbReference type="PROSITE" id="PS50949">
    <property type="entry name" value="HTH_GNTR"/>
    <property type="match status" value="1"/>
</dbReference>
<name>A0ABU4KEX8_9ACTN</name>
<dbReference type="InterPro" id="IPR036390">
    <property type="entry name" value="WH_DNA-bd_sf"/>
</dbReference>
<evidence type="ECO:0000313" key="5">
    <source>
        <dbReference type="EMBL" id="MDX2296339.1"/>
    </source>
</evidence>
<keyword evidence="6" id="KW-1185">Reference proteome</keyword>
<dbReference type="EMBL" id="JAWJZF010000492">
    <property type="protein sequence ID" value="MDX2296339.1"/>
    <property type="molecule type" value="Genomic_DNA"/>
</dbReference>
<evidence type="ECO:0000313" key="6">
    <source>
        <dbReference type="Proteomes" id="UP001278571"/>
    </source>
</evidence>
<dbReference type="CDD" id="cd07377">
    <property type="entry name" value="WHTH_GntR"/>
    <property type="match status" value="1"/>
</dbReference>
<evidence type="ECO:0000256" key="2">
    <source>
        <dbReference type="ARBA" id="ARBA00023125"/>
    </source>
</evidence>